<dbReference type="AlphaFoldDB" id="A0A849C3W1"/>
<organism evidence="2 3">
    <name type="scientific">Nocardia uniformis</name>
    <dbReference type="NCBI Taxonomy" id="53432"/>
    <lineage>
        <taxon>Bacteria</taxon>
        <taxon>Bacillati</taxon>
        <taxon>Actinomycetota</taxon>
        <taxon>Actinomycetes</taxon>
        <taxon>Mycobacteriales</taxon>
        <taxon>Nocardiaceae</taxon>
        <taxon>Nocardia</taxon>
    </lineage>
</organism>
<name>A0A849C3W1_9NOCA</name>
<gene>
    <name evidence="2" type="ORF">HLB23_21790</name>
</gene>
<keyword evidence="3" id="KW-1185">Reference proteome</keyword>
<dbReference type="EMBL" id="JABELX010000007">
    <property type="protein sequence ID" value="NNH72458.1"/>
    <property type="molecule type" value="Genomic_DNA"/>
</dbReference>
<reference evidence="2 3" key="1">
    <citation type="submission" date="2020-05" db="EMBL/GenBank/DDBJ databases">
        <title>MicrobeNet Type strains.</title>
        <authorList>
            <person name="Nicholson A.C."/>
        </authorList>
    </citation>
    <scope>NUCLEOTIDE SEQUENCE [LARGE SCALE GENOMIC DNA]</scope>
    <source>
        <strain evidence="2 3">JCM 3224</strain>
    </source>
</reference>
<protein>
    <submittedName>
        <fullName evidence="2">DUF4442 domain-containing protein</fullName>
    </submittedName>
</protein>
<comment type="caution">
    <text evidence="2">The sequence shown here is derived from an EMBL/GenBank/DDBJ whole genome shotgun (WGS) entry which is preliminary data.</text>
</comment>
<feature type="compositionally biased region" description="Polar residues" evidence="1">
    <location>
        <begin position="24"/>
        <end position="34"/>
    </location>
</feature>
<dbReference type="InterPro" id="IPR029069">
    <property type="entry name" value="HotDog_dom_sf"/>
</dbReference>
<dbReference type="Proteomes" id="UP000586827">
    <property type="component" value="Unassembled WGS sequence"/>
</dbReference>
<dbReference type="Pfam" id="PF14539">
    <property type="entry name" value="DUF4442"/>
    <property type="match status" value="1"/>
</dbReference>
<evidence type="ECO:0000256" key="1">
    <source>
        <dbReference type="SAM" id="MobiDB-lite"/>
    </source>
</evidence>
<sequence length="122" mass="13104">MPYGQPTIPTRWPPRRLPALIPGQSDQRVVSSSAARDRTSNRPWNRNHNGAAFGGTLFSMTDPFFGMMALGQLGNDRTVPDHASAPDSDDATWLCGPVWGAAAACAQESSRPRVGAQRSAPE</sequence>
<feature type="region of interest" description="Disordered" evidence="1">
    <location>
        <begin position="22"/>
        <end position="50"/>
    </location>
</feature>
<dbReference type="Gene3D" id="3.10.129.10">
    <property type="entry name" value="Hotdog Thioesterase"/>
    <property type="match status" value="1"/>
</dbReference>
<evidence type="ECO:0000313" key="2">
    <source>
        <dbReference type="EMBL" id="NNH72458.1"/>
    </source>
</evidence>
<proteinExistence type="predicted"/>
<evidence type="ECO:0000313" key="3">
    <source>
        <dbReference type="Proteomes" id="UP000586827"/>
    </source>
</evidence>
<dbReference type="SUPFAM" id="SSF54637">
    <property type="entry name" value="Thioesterase/thiol ester dehydrase-isomerase"/>
    <property type="match status" value="1"/>
</dbReference>
<dbReference type="InterPro" id="IPR027961">
    <property type="entry name" value="DUF4442"/>
</dbReference>
<accession>A0A849C3W1</accession>